<feature type="transmembrane region" description="Helical" evidence="1">
    <location>
        <begin position="62"/>
        <end position="82"/>
    </location>
</feature>
<evidence type="ECO:0000313" key="5">
    <source>
        <dbReference type="Proteomes" id="UP000290401"/>
    </source>
</evidence>
<dbReference type="Pfam" id="PF11345">
    <property type="entry name" value="DUF3147"/>
    <property type="match status" value="1"/>
</dbReference>
<reference evidence="3 5" key="2">
    <citation type="submission" date="2018-10" db="EMBL/GenBank/DDBJ databases">
        <title>Bradyrhizobium sp. nov., effective nodules isolated from peanut in China.</title>
        <authorList>
            <person name="Li Y."/>
        </authorList>
    </citation>
    <scope>NUCLEOTIDE SEQUENCE [LARGE SCALE GENOMIC DNA]</scope>
    <source>
        <strain evidence="3 5">CCBAU 53426</strain>
    </source>
</reference>
<evidence type="ECO:0000313" key="2">
    <source>
        <dbReference type="EMBL" id="QAU48453.1"/>
    </source>
</evidence>
<keyword evidence="5" id="KW-1185">Reference proteome</keyword>
<dbReference type="EMBL" id="RDQZ01000035">
    <property type="protein sequence ID" value="RXH07946.1"/>
    <property type="molecule type" value="Genomic_DNA"/>
</dbReference>
<feature type="transmembrane region" description="Helical" evidence="1">
    <location>
        <begin position="94"/>
        <end position="115"/>
    </location>
</feature>
<keyword evidence="1" id="KW-0472">Membrane</keyword>
<dbReference type="RefSeq" id="WP_128953215.1">
    <property type="nucleotide sequence ID" value="NZ_CP030053.1"/>
</dbReference>
<dbReference type="AlphaFoldDB" id="A0AAE5X4C3"/>
<organism evidence="2 4">
    <name type="scientific">Bradyrhizobium guangzhouense</name>
    <dbReference type="NCBI Taxonomy" id="1325095"/>
    <lineage>
        <taxon>Bacteria</taxon>
        <taxon>Pseudomonadati</taxon>
        <taxon>Pseudomonadota</taxon>
        <taxon>Alphaproteobacteria</taxon>
        <taxon>Hyphomicrobiales</taxon>
        <taxon>Nitrobacteraceae</taxon>
        <taxon>Bradyrhizobium</taxon>
    </lineage>
</organism>
<gene>
    <name evidence="3" type="ORF">EAS56_31170</name>
    <name evidence="2" type="ORF">XH91_25955</name>
</gene>
<feature type="transmembrane region" description="Helical" evidence="1">
    <location>
        <begin position="6"/>
        <end position="25"/>
    </location>
</feature>
<evidence type="ECO:0000256" key="1">
    <source>
        <dbReference type="SAM" id="Phobius"/>
    </source>
</evidence>
<proteinExistence type="predicted"/>
<protein>
    <submittedName>
        <fullName evidence="3">DUF3147 family protein</fullName>
    </submittedName>
</protein>
<keyword evidence="1" id="KW-0812">Transmembrane</keyword>
<reference evidence="2 4" key="1">
    <citation type="submission" date="2018-06" db="EMBL/GenBank/DDBJ databases">
        <title>Comparative genomics of rhizobia nodulating Arachis hypogaea in China.</title>
        <authorList>
            <person name="Li Y."/>
        </authorList>
    </citation>
    <scope>NUCLEOTIDE SEQUENCE [LARGE SCALE GENOMIC DNA]</scope>
    <source>
        <strain evidence="2 4">CCBAU 51670</strain>
    </source>
</reference>
<dbReference type="InterPro" id="IPR021493">
    <property type="entry name" value="DUF3147"/>
</dbReference>
<keyword evidence="1" id="KW-1133">Transmembrane helix</keyword>
<feature type="transmembrane region" description="Helical" evidence="1">
    <location>
        <begin position="32"/>
        <end position="50"/>
    </location>
</feature>
<dbReference type="Proteomes" id="UP000290401">
    <property type="component" value="Unassembled WGS sequence"/>
</dbReference>
<evidence type="ECO:0000313" key="3">
    <source>
        <dbReference type="EMBL" id="RXH07946.1"/>
    </source>
</evidence>
<dbReference type="EMBL" id="CP030053">
    <property type="protein sequence ID" value="QAU48453.1"/>
    <property type="molecule type" value="Genomic_DNA"/>
</dbReference>
<dbReference type="KEGG" id="bgz:XH91_25955"/>
<dbReference type="Proteomes" id="UP000288972">
    <property type="component" value="Chromosome"/>
</dbReference>
<name>A0AAE5X4C3_9BRAD</name>
<evidence type="ECO:0000313" key="4">
    <source>
        <dbReference type="Proteomes" id="UP000288972"/>
    </source>
</evidence>
<sequence>MTEYVLRFVAGGVIVTAFAILGDMLRPKSFGGLLGAAPSVALATLSIAVVQHGPRYAAAESWTMIYGAAGLACYSLAVCQLLMRFRLAALPATIIASVVWLAVAFALLAGFGGAAA</sequence>
<accession>A0AAE5X4C3</accession>